<organism evidence="3 4">
    <name type="scientific">Haematococcus lacustris</name>
    <name type="common">Green alga</name>
    <name type="synonym">Haematococcus pluvialis</name>
    <dbReference type="NCBI Taxonomy" id="44745"/>
    <lineage>
        <taxon>Eukaryota</taxon>
        <taxon>Viridiplantae</taxon>
        <taxon>Chlorophyta</taxon>
        <taxon>core chlorophytes</taxon>
        <taxon>Chlorophyceae</taxon>
        <taxon>CS clade</taxon>
        <taxon>Chlamydomonadales</taxon>
        <taxon>Haematococcaceae</taxon>
        <taxon>Haematococcus</taxon>
    </lineage>
</organism>
<evidence type="ECO:0000256" key="1">
    <source>
        <dbReference type="SAM" id="Coils"/>
    </source>
</evidence>
<evidence type="ECO:0000256" key="2">
    <source>
        <dbReference type="SAM" id="MobiDB-lite"/>
    </source>
</evidence>
<sequence>EEDKAHKRIQDTKRKAKEIIKLRERNELVRQEKELRMRELQLEVERQKQENLRLKEDIVRNKTEQENKIWADKVTLAQQAKEERAEFERLLAESKLLSRKEALEQKDAIRKQQEEARRKMEMLKMGRLQQAQGEYERRLREEMEAKSAKEAEIERLAEIEAQLIGRLKHKQTEQRRAYQQLEAVLSLGGNPSSSRTPSKPHSPALSQSASPFNGGGGSLTDEATAPTAPAGEPSEEDVARAFSMYDEEAIGEIPAACLGGS</sequence>
<feature type="region of interest" description="Disordered" evidence="2">
    <location>
        <begin position="182"/>
        <end position="238"/>
    </location>
</feature>
<keyword evidence="4" id="KW-1185">Reference proteome</keyword>
<protein>
    <submittedName>
        <fullName evidence="3">EF-hand domain-containing protein</fullName>
    </submittedName>
</protein>
<feature type="non-terminal residue" evidence="3">
    <location>
        <position position="261"/>
    </location>
</feature>
<proteinExistence type="predicted"/>
<dbReference type="Proteomes" id="UP000485058">
    <property type="component" value="Unassembled WGS sequence"/>
</dbReference>
<evidence type="ECO:0000313" key="4">
    <source>
        <dbReference type="Proteomes" id="UP000485058"/>
    </source>
</evidence>
<feature type="coiled-coil region" evidence="1">
    <location>
        <begin position="23"/>
        <end position="159"/>
    </location>
</feature>
<dbReference type="PANTHER" id="PTHR37473">
    <property type="entry name" value="EF-HAND DOMAIN-CONTAINING PROTEIN"/>
    <property type="match status" value="1"/>
</dbReference>
<dbReference type="EMBL" id="BLLF01000471">
    <property type="protein sequence ID" value="GFH12132.1"/>
    <property type="molecule type" value="Genomic_DNA"/>
</dbReference>
<dbReference type="PANTHER" id="PTHR37473:SF1">
    <property type="entry name" value="EF-HAND DOMAIN-CONTAINING PROTEIN"/>
    <property type="match status" value="1"/>
</dbReference>
<accession>A0A699Z9A9</accession>
<reference evidence="3 4" key="1">
    <citation type="submission" date="2020-02" db="EMBL/GenBank/DDBJ databases">
        <title>Draft genome sequence of Haematococcus lacustris strain NIES-144.</title>
        <authorList>
            <person name="Morimoto D."/>
            <person name="Nakagawa S."/>
            <person name="Yoshida T."/>
            <person name="Sawayama S."/>
        </authorList>
    </citation>
    <scope>NUCLEOTIDE SEQUENCE [LARGE SCALE GENOMIC DNA]</scope>
    <source>
        <strain evidence="3 4">NIES-144</strain>
    </source>
</reference>
<gene>
    <name evidence="3" type="ORF">HaLaN_07765</name>
</gene>
<feature type="non-terminal residue" evidence="3">
    <location>
        <position position="1"/>
    </location>
</feature>
<keyword evidence="1" id="KW-0175">Coiled coil</keyword>
<evidence type="ECO:0000313" key="3">
    <source>
        <dbReference type="EMBL" id="GFH12132.1"/>
    </source>
</evidence>
<comment type="caution">
    <text evidence="3">The sequence shown here is derived from an EMBL/GenBank/DDBJ whole genome shotgun (WGS) entry which is preliminary data.</text>
</comment>
<feature type="compositionally biased region" description="Low complexity" evidence="2">
    <location>
        <begin position="220"/>
        <end position="232"/>
    </location>
</feature>
<dbReference type="AlphaFoldDB" id="A0A699Z9A9"/>
<name>A0A699Z9A9_HAELA</name>
<feature type="compositionally biased region" description="Polar residues" evidence="2">
    <location>
        <begin position="189"/>
        <end position="211"/>
    </location>
</feature>